<evidence type="ECO:0000313" key="2">
    <source>
        <dbReference type="EMBL" id="SDP81155.1"/>
    </source>
</evidence>
<feature type="transmembrane region" description="Helical" evidence="1">
    <location>
        <begin position="73"/>
        <end position="95"/>
    </location>
</feature>
<sequence>MQLEPAKILQPLSKFKIKPKVKFKLYEDDQLQFYFSNFRLKCYLLMLFSPIGLGISAYLFSASFSMDTVGLGIGLFLVGILLLFPWTFVPLLYLFTTFHPNTWKRKVSWGYVCVLVIALAYWIYYFS</sequence>
<evidence type="ECO:0000256" key="1">
    <source>
        <dbReference type="SAM" id="Phobius"/>
    </source>
</evidence>
<name>A0A1H0VSK1_9BACI</name>
<keyword evidence="3" id="KW-1185">Reference proteome</keyword>
<feature type="transmembrane region" description="Helical" evidence="1">
    <location>
        <begin position="42"/>
        <end position="61"/>
    </location>
</feature>
<evidence type="ECO:0000313" key="3">
    <source>
        <dbReference type="Proteomes" id="UP000199159"/>
    </source>
</evidence>
<accession>A0A1H0VSK1</accession>
<keyword evidence="1" id="KW-0812">Transmembrane</keyword>
<dbReference type="AlphaFoldDB" id="A0A1H0VSK1"/>
<proteinExistence type="predicted"/>
<reference evidence="3" key="1">
    <citation type="submission" date="2016-10" db="EMBL/GenBank/DDBJ databases">
        <authorList>
            <person name="Varghese N."/>
            <person name="Submissions S."/>
        </authorList>
    </citation>
    <scope>NUCLEOTIDE SEQUENCE [LARGE SCALE GENOMIC DNA]</scope>
    <source>
        <strain evidence="3">IBRC-M10078</strain>
    </source>
</reference>
<gene>
    <name evidence="2" type="ORF">SAMN05216565_107181</name>
</gene>
<dbReference type="Proteomes" id="UP000199159">
    <property type="component" value="Unassembled WGS sequence"/>
</dbReference>
<dbReference type="EMBL" id="FNJU01000007">
    <property type="protein sequence ID" value="SDP81155.1"/>
    <property type="molecule type" value="Genomic_DNA"/>
</dbReference>
<protein>
    <submittedName>
        <fullName evidence="2">Uncharacterized protein</fullName>
    </submittedName>
</protein>
<organism evidence="2 3">
    <name type="scientific">Litchfieldia salsa</name>
    <dbReference type="NCBI Taxonomy" id="930152"/>
    <lineage>
        <taxon>Bacteria</taxon>
        <taxon>Bacillati</taxon>
        <taxon>Bacillota</taxon>
        <taxon>Bacilli</taxon>
        <taxon>Bacillales</taxon>
        <taxon>Bacillaceae</taxon>
        <taxon>Litchfieldia</taxon>
    </lineage>
</organism>
<keyword evidence="1" id="KW-0472">Membrane</keyword>
<feature type="transmembrane region" description="Helical" evidence="1">
    <location>
        <begin position="107"/>
        <end position="125"/>
    </location>
</feature>
<dbReference type="RefSeq" id="WP_090855947.1">
    <property type="nucleotide sequence ID" value="NZ_FNJU01000007.1"/>
</dbReference>
<keyword evidence="1" id="KW-1133">Transmembrane helix</keyword>
<dbReference type="OrthoDB" id="2872138at2"/>